<proteinExistence type="predicted"/>
<feature type="non-terminal residue" evidence="1">
    <location>
        <position position="310"/>
    </location>
</feature>
<organism evidence="1">
    <name type="scientific">marine sediment metagenome</name>
    <dbReference type="NCBI Taxonomy" id="412755"/>
    <lineage>
        <taxon>unclassified sequences</taxon>
        <taxon>metagenomes</taxon>
        <taxon>ecological metagenomes</taxon>
    </lineage>
</organism>
<gene>
    <name evidence="1" type="ORF">S01H4_04507</name>
</gene>
<evidence type="ECO:0000313" key="1">
    <source>
        <dbReference type="EMBL" id="GAG64621.1"/>
    </source>
</evidence>
<protein>
    <submittedName>
        <fullName evidence="1">Uncharacterized protein</fullName>
    </submittedName>
</protein>
<dbReference type="AlphaFoldDB" id="X1AXW4"/>
<dbReference type="EMBL" id="BART01001215">
    <property type="protein sequence ID" value="GAG64621.1"/>
    <property type="molecule type" value="Genomic_DNA"/>
</dbReference>
<accession>X1AXW4</accession>
<reference evidence="1" key="1">
    <citation type="journal article" date="2014" name="Front. Microbiol.">
        <title>High frequency of phylogenetically diverse reductive dehalogenase-homologous genes in deep subseafloor sedimentary metagenomes.</title>
        <authorList>
            <person name="Kawai M."/>
            <person name="Futagami T."/>
            <person name="Toyoda A."/>
            <person name="Takaki Y."/>
            <person name="Nishi S."/>
            <person name="Hori S."/>
            <person name="Arai W."/>
            <person name="Tsubouchi T."/>
            <person name="Morono Y."/>
            <person name="Uchiyama I."/>
            <person name="Ito T."/>
            <person name="Fujiyama A."/>
            <person name="Inagaki F."/>
            <person name="Takami H."/>
        </authorList>
    </citation>
    <scope>NUCLEOTIDE SEQUENCE</scope>
    <source>
        <strain evidence="1">Expedition CK06-06</strain>
    </source>
</reference>
<sequence length="310" mass="37105">MLIEFDKMEKPSHINKNMLIKIITNFFEREFKDEKLTALNKAKKIVEEFITRPIILIPSGDHFVFWHQTFLDYYATIYVRKLYLNKKEELIEILQKKITKNHWWEIFHLMIESLDEISRQMANDYTKLLYESIEKLEVPNNYLLRRIAQKKSVNKELEDNCKNLLISSLKSEDDKIWVTAIIELQASLSALGGDKEMQIIHIIFQDIKKFQKIFNVQSRQIAPLNEFLNNLYTKDKVSFEKYLRSALVETGLIVESLIVEKFIADEIDFEIIDSIISLYELEIRDFKRFHSFRKLIKKPFKEIDKLRKDE</sequence>
<name>X1AXW4_9ZZZZ</name>
<comment type="caution">
    <text evidence="1">The sequence shown here is derived from an EMBL/GenBank/DDBJ whole genome shotgun (WGS) entry which is preliminary data.</text>
</comment>